<dbReference type="AlphaFoldDB" id="A0A9P1NXW1"/>
<sequence length="17" mass="2084">MYWKAQFKPDCLDKVPD</sequence>
<proteinExistence type="predicted"/>
<accession>A0A9P1NXW1</accession>
<gene>
    <name evidence="1" type="ORF">ARTHRO_10823</name>
</gene>
<dbReference type="EMBL" id="FO818640">
    <property type="protein sequence ID" value="CDM93150.1"/>
    <property type="molecule type" value="Genomic_DNA"/>
</dbReference>
<keyword evidence="2" id="KW-1185">Reference proteome</keyword>
<dbReference type="Proteomes" id="UP000032946">
    <property type="component" value="Chromosome"/>
</dbReference>
<reference evidence="1 2" key="1">
    <citation type="submission" date="2014-02" db="EMBL/GenBank/DDBJ databases">
        <authorList>
            <person name="Genoscope - CEA"/>
        </authorList>
    </citation>
    <scope>NUCLEOTIDE SEQUENCE [LARGE SCALE GENOMIC DNA]</scope>
    <source>
        <strain evidence="1 2">PCC 8005</strain>
    </source>
</reference>
<name>A0A9P1NXW1_9CYAN</name>
<organism evidence="1 2">
    <name type="scientific">Limnospira indica PCC 8005</name>
    <dbReference type="NCBI Taxonomy" id="376219"/>
    <lineage>
        <taxon>Bacteria</taxon>
        <taxon>Bacillati</taxon>
        <taxon>Cyanobacteriota</taxon>
        <taxon>Cyanophyceae</taxon>
        <taxon>Oscillatoriophycideae</taxon>
        <taxon>Oscillatoriales</taxon>
        <taxon>Sirenicapillariaceae</taxon>
        <taxon>Limnospira</taxon>
    </lineage>
</organism>
<evidence type="ECO:0000313" key="1">
    <source>
        <dbReference type="EMBL" id="CDM93150.1"/>
    </source>
</evidence>
<evidence type="ECO:0000313" key="2">
    <source>
        <dbReference type="Proteomes" id="UP000032946"/>
    </source>
</evidence>
<protein>
    <submittedName>
        <fullName evidence="1">Uncharacterized protein</fullName>
    </submittedName>
</protein>